<evidence type="ECO:0000259" key="2">
    <source>
        <dbReference type="Pfam" id="PF13333"/>
    </source>
</evidence>
<name>A0AAJ3HUZ8_PROHU</name>
<evidence type="ECO:0000313" key="3">
    <source>
        <dbReference type="EMBL" id="OAT50268.1"/>
    </source>
</evidence>
<dbReference type="AlphaFoldDB" id="A0AAJ3HUZ8"/>
<accession>A0AAJ3HUZ8</accession>
<dbReference type="EMBL" id="LXEV01000007">
    <property type="protein sequence ID" value="OAT50268.1"/>
    <property type="molecule type" value="Genomic_DNA"/>
</dbReference>
<sequence>MAHYQQQLQERGLKQSMSRKGNRLDNASMESFFGILNSECFHGKEFKSVDELE</sequence>
<gene>
    <name evidence="3" type="ORF">M997_0353</name>
</gene>
<organism evidence="3 4">
    <name type="scientific">Proteus hauseri ATCC 700826</name>
    <dbReference type="NCBI Taxonomy" id="1354271"/>
    <lineage>
        <taxon>Bacteria</taxon>
        <taxon>Pseudomonadati</taxon>
        <taxon>Pseudomonadota</taxon>
        <taxon>Gammaproteobacteria</taxon>
        <taxon>Enterobacterales</taxon>
        <taxon>Morganellaceae</taxon>
        <taxon>Proteus</taxon>
    </lineage>
</organism>
<proteinExistence type="predicted"/>
<dbReference type="SUPFAM" id="SSF53098">
    <property type="entry name" value="Ribonuclease H-like"/>
    <property type="match status" value="1"/>
</dbReference>
<reference evidence="3 4" key="1">
    <citation type="submission" date="2016-04" db="EMBL/GenBank/DDBJ databases">
        <title>ATOL: Assembling a taxonomically balanced genome-scale reconstruction of the evolutionary history of the Enterobacteriaceae.</title>
        <authorList>
            <person name="Plunkett G.III."/>
            <person name="Neeno-Eckwall E.C."/>
            <person name="Glasner J.D."/>
            <person name="Perna N.T."/>
        </authorList>
    </citation>
    <scope>NUCLEOTIDE SEQUENCE [LARGE SCALE GENOMIC DNA]</scope>
    <source>
        <strain evidence="3 4">ATCC 700826</strain>
    </source>
</reference>
<keyword evidence="4" id="KW-1185">Reference proteome</keyword>
<feature type="region of interest" description="Disordered" evidence="1">
    <location>
        <begin position="1"/>
        <end position="21"/>
    </location>
</feature>
<dbReference type="Pfam" id="PF13333">
    <property type="entry name" value="rve_2"/>
    <property type="match status" value="1"/>
</dbReference>
<dbReference type="InterPro" id="IPR012337">
    <property type="entry name" value="RNaseH-like_sf"/>
</dbReference>
<protein>
    <submittedName>
        <fullName evidence="3">Transposase</fullName>
    </submittedName>
</protein>
<dbReference type="GO" id="GO:0015074">
    <property type="term" value="P:DNA integration"/>
    <property type="evidence" value="ECO:0007669"/>
    <property type="project" value="InterPro"/>
</dbReference>
<dbReference type="PANTHER" id="PTHR46889:SF4">
    <property type="entry name" value="TRANSPOSASE INSO FOR INSERTION SEQUENCE ELEMENT IS911B-RELATED"/>
    <property type="match status" value="1"/>
</dbReference>
<dbReference type="Proteomes" id="UP000078250">
    <property type="component" value="Unassembled WGS sequence"/>
</dbReference>
<feature type="domain" description="Integrase catalytic" evidence="2">
    <location>
        <begin position="30"/>
        <end position="53"/>
    </location>
</feature>
<dbReference type="PANTHER" id="PTHR46889">
    <property type="entry name" value="TRANSPOSASE INSF FOR INSERTION SEQUENCE IS3B-RELATED"/>
    <property type="match status" value="1"/>
</dbReference>
<dbReference type="InterPro" id="IPR001584">
    <property type="entry name" value="Integrase_cat-core"/>
</dbReference>
<evidence type="ECO:0000313" key="4">
    <source>
        <dbReference type="Proteomes" id="UP000078250"/>
    </source>
</evidence>
<evidence type="ECO:0000256" key="1">
    <source>
        <dbReference type="SAM" id="MobiDB-lite"/>
    </source>
</evidence>
<feature type="compositionally biased region" description="Polar residues" evidence="1">
    <location>
        <begin position="1"/>
        <end position="19"/>
    </location>
</feature>
<dbReference type="InterPro" id="IPR050900">
    <property type="entry name" value="Transposase_IS3/IS150/IS904"/>
</dbReference>
<comment type="caution">
    <text evidence="3">The sequence shown here is derived from an EMBL/GenBank/DDBJ whole genome shotgun (WGS) entry which is preliminary data.</text>
</comment>